<name>A0ABY9XRX2_9FLAO</name>
<evidence type="ECO:0000256" key="3">
    <source>
        <dbReference type="ARBA" id="ARBA00022723"/>
    </source>
</evidence>
<dbReference type="GO" id="GO:0008237">
    <property type="term" value="F:metallopeptidase activity"/>
    <property type="evidence" value="ECO:0007669"/>
    <property type="project" value="UniProtKB-KW"/>
</dbReference>
<keyword evidence="4 10" id="KW-0732">Signal</keyword>
<evidence type="ECO:0000256" key="7">
    <source>
        <dbReference type="ARBA" id="ARBA00023049"/>
    </source>
</evidence>
<evidence type="ECO:0000256" key="6">
    <source>
        <dbReference type="ARBA" id="ARBA00022833"/>
    </source>
</evidence>
<feature type="chain" id="PRO_5046488121" evidence="10">
    <location>
        <begin position="20"/>
        <end position="380"/>
    </location>
</feature>
<evidence type="ECO:0000256" key="5">
    <source>
        <dbReference type="ARBA" id="ARBA00022801"/>
    </source>
</evidence>
<evidence type="ECO:0000256" key="1">
    <source>
        <dbReference type="ARBA" id="ARBA00008721"/>
    </source>
</evidence>
<feature type="region of interest" description="Disordered" evidence="9">
    <location>
        <begin position="95"/>
        <end position="139"/>
    </location>
</feature>
<dbReference type="EMBL" id="CP134537">
    <property type="protein sequence ID" value="WNH08429.1"/>
    <property type="molecule type" value="Genomic_DNA"/>
</dbReference>
<dbReference type="InterPro" id="IPR024079">
    <property type="entry name" value="MetalloPept_cat_dom_sf"/>
</dbReference>
<dbReference type="Proteomes" id="UP001302806">
    <property type="component" value="Chromosome"/>
</dbReference>
<dbReference type="InterPro" id="IPR008754">
    <property type="entry name" value="Peptidase_M43"/>
</dbReference>
<reference evidence="12 13" key="1">
    <citation type="submission" date="2023-09" db="EMBL/GenBank/DDBJ databases">
        <title>Thalassobella suaedae gen. nov., sp. nov., a marine bacterium of the family Flavobacteriaceae isolated from a halophyte Suaeda japonica.</title>
        <authorList>
            <person name="Lee S.Y."/>
            <person name="Hwang C.Y."/>
        </authorList>
    </citation>
    <scope>NUCLEOTIDE SEQUENCE [LARGE SCALE GENOMIC DNA]</scope>
    <source>
        <strain evidence="12 13">HL-DH14</strain>
    </source>
</reference>
<sequence>MKKLILAFAALSFVLTSCSNNENDITSEQSKIDMSDFYVYTNADVDETSKLTATKSPLKSCYTMVNLNRLLKENPGLEKKMYDIEYFTRQFIAGKKPTGTPGGGPGGGTTDPIVDTDGDGTPDSSDLCPNESGPSYNSGCPDNINDYTLTIPVVINIIEKSLGQITDAQIDSQIAILNIDFDNRNLNKPDVLETFNGLDADFDIKFTKHIVNRVTSNKKNWGTRDAMKFSSQGGIDATDPSTYLNIWVCEIGRGILGYAQFPGGPEATDGVVIGPDYFGETGGNYGHGRTATHEIGHWLNLRHIWGDGGCSVDDFVTDTPLSDGPNYGCPGETINCGTVDMTMNYMDYVYDDCMYMFTHGQKDRSRSLFTIGGYRYSFVD</sequence>
<dbReference type="PROSITE" id="PS51257">
    <property type="entry name" value="PROKAR_LIPOPROTEIN"/>
    <property type="match status" value="1"/>
</dbReference>
<evidence type="ECO:0000256" key="9">
    <source>
        <dbReference type="SAM" id="MobiDB-lite"/>
    </source>
</evidence>
<dbReference type="SUPFAM" id="SSF55486">
    <property type="entry name" value="Metalloproteases ('zincins'), catalytic domain"/>
    <property type="match status" value="1"/>
</dbReference>
<gene>
    <name evidence="12" type="ORF">RHP51_15040</name>
</gene>
<dbReference type="Gene3D" id="3.40.390.10">
    <property type="entry name" value="Collagenase (Catalytic Domain)"/>
    <property type="match status" value="1"/>
</dbReference>
<feature type="compositionally biased region" description="Gly residues" evidence="9">
    <location>
        <begin position="100"/>
        <end position="109"/>
    </location>
</feature>
<evidence type="ECO:0000256" key="4">
    <source>
        <dbReference type="ARBA" id="ARBA00022729"/>
    </source>
</evidence>
<keyword evidence="6" id="KW-0862">Zinc</keyword>
<dbReference type="CDD" id="cd04275">
    <property type="entry name" value="ZnMc_pappalysin_like"/>
    <property type="match status" value="1"/>
</dbReference>
<keyword evidence="2" id="KW-0645">Protease</keyword>
<dbReference type="RefSeq" id="WP_415865097.1">
    <property type="nucleotide sequence ID" value="NZ_CP134537.1"/>
</dbReference>
<keyword evidence="7 12" id="KW-0482">Metalloprotease</keyword>
<evidence type="ECO:0000313" key="12">
    <source>
        <dbReference type="EMBL" id="WNH08429.1"/>
    </source>
</evidence>
<evidence type="ECO:0000313" key="13">
    <source>
        <dbReference type="Proteomes" id="UP001302806"/>
    </source>
</evidence>
<accession>A0ABY9XRX2</accession>
<dbReference type="PANTHER" id="PTHR47466:SF1">
    <property type="entry name" value="METALLOPROTEASE MEP1 (AFU_ORTHOLOGUE AFUA_1G07730)-RELATED"/>
    <property type="match status" value="1"/>
</dbReference>
<feature type="signal peptide" evidence="10">
    <location>
        <begin position="1"/>
        <end position="19"/>
    </location>
</feature>
<evidence type="ECO:0000259" key="11">
    <source>
        <dbReference type="Pfam" id="PF05572"/>
    </source>
</evidence>
<keyword evidence="5" id="KW-0378">Hydrolase</keyword>
<protein>
    <submittedName>
        <fullName evidence="12">Zinc metalloprotease</fullName>
    </submittedName>
</protein>
<dbReference type="Pfam" id="PF05572">
    <property type="entry name" value="Peptidase_M43"/>
    <property type="match status" value="1"/>
</dbReference>
<dbReference type="PANTHER" id="PTHR47466">
    <property type="match status" value="1"/>
</dbReference>
<feature type="domain" description="Peptidase M43 pregnancy-associated plasma-A" evidence="11">
    <location>
        <begin position="236"/>
        <end position="366"/>
    </location>
</feature>
<keyword evidence="3" id="KW-0479">Metal-binding</keyword>
<evidence type="ECO:0000256" key="8">
    <source>
        <dbReference type="ARBA" id="ARBA00023157"/>
    </source>
</evidence>
<evidence type="ECO:0000256" key="10">
    <source>
        <dbReference type="SAM" id="SignalP"/>
    </source>
</evidence>
<evidence type="ECO:0000256" key="2">
    <source>
        <dbReference type="ARBA" id="ARBA00022670"/>
    </source>
</evidence>
<keyword evidence="8" id="KW-1015">Disulfide bond</keyword>
<proteinExistence type="inferred from homology"/>
<comment type="similarity">
    <text evidence="1">Belongs to the peptidase M43B family.</text>
</comment>
<organism evidence="12 13">
    <name type="scientific">Thalassobellus suaedae</name>
    <dbReference type="NCBI Taxonomy" id="3074124"/>
    <lineage>
        <taxon>Bacteria</taxon>
        <taxon>Pseudomonadati</taxon>
        <taxon>Bacteroidota</taxon>
        <taxon>Flavobacteriia</taxon>
        <taxon>Flavobacteriales</taxon>
        <taxon>Flavobacteriaceae</taxon>
        <taxon>Thalassobellus</taxon>
    </lineage>
</organism>